<dbReference type="InterPro" id="IPR013976">
    <property type="entry name" value="HDOD"/>
</dbReference>
<feature type="domain" description="HDOD" evidence="1">
    <location>
        <begin position="197"/>
        <end position="383"/>
    </location>
</feature>
<dbReference type="Pfam" id="PF08668">
    <property type="entry name" value="HDOD"/>
    <property type="match status" value="1"/>
</dbReference>
<protein>
    <submittedName>
        <fullName evidence="2">EAL and modified HD-GYP domain-containing signal transduction protein</fullName>
    </submittedName>
</protein>
<organism evidence="2 3">
    <name type="scientific">Roseateles toxinivorans</name>
    <dbReference type="NCBI Taxonomy" id="270368"/>
    <lineage>
        <taxon>Bacteria</taxon>
        <taxon>Pseudomonadati</taxon>
        <taxon>Pseudomonadota</taxon>
        <taxon>Betaproteobacteria</taxon>
        <taxon>Burkholderiales</taxon>
        <taxon>Sphaerotilaceae</taxon>
        <taxon>Roseateles</taxon>
    </lineage>
</organism>
<evidence type="ECO:0000313" key="3">
    <source>
        <dbReference type="Proteomes" id="UP000295361"/>
    </source>
</evidence>
<evidence type="ECO:0000259" key="1">
    <source>
        <dbReference type="PROSITE" id="PS51833"/>
    </source>
</evidence>
<dbReference type="PROSITE" id="PS51833">
    <property type="entry name" value="HDOD"/>
    <property type="match status" value="1"/>
</dbReference>
<dbReference type="EMBL" id="SNXS01000003">
    <property type="protein sequence ID" value="TDP71646.1"/>
    <property type="molecule type" value="Genomic_DNA"/>
</dbReference>
<accession>A0A4R6QN98</accession>
<dbReference type="Gene3D" id="1.10.3210.10">
    <property type="entry name" value="Hypothetical protein af1432"/>
    <property type="match status" value="1"/>
</dbReference>
<keyword evidence="3" id="KW-1185">Reference proteome</keyword>
<dbReference type="Proteomes" id="UP000295361">
    <property type="component" value="Unassembled WGS sequence"/>
</dbReference>
<dbReference type="InterPro" id="IPR052340">
    <property type="entry name" value="RNase_Y/CdgJ"/>
</dbReference>
<dbReference type="PANTHER" id="PTHR33525:SF4">
    <property type="entry name" value="CYCLIC DI-GMP PHOSPHODIESTERASE CDGJ"/>
    <property type="match status" value="1"/>
</dbReference>
<name>A0A4R6QN98_9BURK</name>
<dbReference type="PANTHER" id="PTHR33525">
    <property type="match status" value="1"/>
</dbReference>
<gene>
    <name evidence="2" type="ORF">DES47_103628</name>
</gene>
<dbReference type="AlphaFoldDB" id="A0A4R6QN98"/>
<proteinExistence type="predicted"/>
<sequence length="399" mass="43948">MTSNHPILDQVVLGYSPMIDRNRMVMATRLTVFPIRPDASVAAAPLLAAVNEVWPAEGGLVSLNVVSESLLHDLMEAKPSANLMIEVPAFIACNPAHAEALLSLRVNGNTLLIKGRPLSELPRDVLPCFKYSIIDLEDDRRLGDTPPAAGVTRSIEHVQSSVHTLEDMEASFRRGAVAVLGWPMEHSAVPAGGKREVQADLQVIIELMARVDAAEPIEKMEATLRRDPSLAFKLMRYLNSAAFGLTVEVSSFRHAIMLLGYSRLKRWLALLLTTASKDANMRPVMFAAVRRGLLMEELAGANAESEVRDEMFICGMFSLLDRMLHQPFDQLLKTVPVPERVSQALAKHSGPYHPYMELARAIEAESLFDFRAAADTLMLSAEEINHAVLRALGKAKQLD</sequence>
<comment type="caution">
    <text evidence="2">The sequence shown here is derived from an EMBL/GenBank/DDBJ whole genome shotgun (WGS) entry which is preliminary data.</text>
</comment>
<dbReference type="OrthoDB" id="9804751at2"/>
<reference evidence="2 3" key="1">
    <citation type="submission" date="2019-03" db="EMBL/GenBank/DDBJ databases">
        <title>Genomic Encyclopedia of Type Strains, Phase IV (KMG-IV): sequencing the most valuable type-strain genomes for metagenomic binning, comparative biology and taxonomic classification.</title>
        <authorList>
            <person name="Goeker M."/>
        </authorList>
    </citation>
    <scope>NUCLEOTIDE SEQUENCE [LARGE SCALE GENOMIC DNA]</scope>
    <source>
        <strain evidence="2 3">DSM 16998</strain>
    </source>
</reference>
<evidence type="ECO:0000313" key="2">
    <source>
        <dbReference type="EMBL" id="TDP71646.1"/>
    </source>
</evidence>
<dbReference type="SUPFAM" id="SSF109604">
    <property type="entry name" value="HD-domain/PDEase-like"/>
    <property type="match status" value="1"/>
</dbReference>
<dbReference type="RefSeq" id="WP_133701406.1">
    <property type="nucleotide sequence ID" value="NZ_SNXS01000003.1"/>
</dbReference>
<dbReference type="InParanoid" id="A0A4R6QN98"/>